<reference evidence="2" key="1">
    <citation type="submission" date="2017-06" db="EMBL/GenBank/DDBJ databases">
        <title>Genome analysis of Fimbriiglobus ruber SP5, the first member of the order Planctomycetales with confirmed chitinolytic capability.</title>
        <authorList>
            <person name="Ravin N.V."/>
            <person name="Rakitin A.L."/>
            <person name="Ivanova A.A."/>
            <person name="Beletsky A.V."/>
            <person name="Kulichevskaya I.S."/>
            <person name="Mardanov A.V."/>
            <person name="Dedysh S.N."/>
        </authorList>
    </citation>
    <scope>NUCLEOTIDE SEQUENCE [LARGE SCALE GENOMIC DNA]</scope>
    <source>
        <strain evidence="2">SP5</strain>
    </source>
</reference>
<dbReference type="EMBL" id="NIDE01000001">
    <property type="protein sequence ID" value="OWK47488.1"/>
    <property type="molecule type" value="Genomic_DNA"/>
</dbReference>
<accession>A0A225E9S7</accession>
<dbReference type="Proteomes" id="UP000214646">
    <property type="component" value="Unassembled WGS sequence"/>
</dbReference>
<dbReference type="AlphaFoldDB" id="A0A225E9S7"/>
<name>A0A225E9S7_9BACT</name>
<organism evidence="1 2">
    <name type="scientific">Fimbriiglobus ruber</name>
    <dbReference type="NCBI Taxonomy" id="1908690"/>
    <lineage>
        <taxon>Bacteria</taxon>
        <taxon>Pseudomonadati</taxon>
        <taxon>Planctomycetota</taxon>
        <taxon>Planctomycetia</taxon>
        <taxon>Gemmatales</taxon>
        <taxon>Gemmataceae</taxon>
        <taxon>Fimbriiglobus</taxon>
    </lineage>
</organism>
<sequence>MTTNNSIRVNADRLNDLWTTLEPPEKTKKRAEVIVLKNE</sequence>
<keyword evidence="2" id="KW-1185">Reference proteome</keyword>
<evidence type="ECO:0000313" key="1">
    <source>
        <dbReference type="EMBL" id="OWK47488.1"/>
    </source>
</evidence>
<evidence type="ECO:0000313" key="2">
    <source>
        <dbReference type="Proteomes" id="UP000214646"/>
    </source>
</evidence>
<protein>
    <submittedName>
        <fullName evidence="1">Uncharacterized protein</fullName>
    </submittedName>
</protein>
<comment type="caution">
    <text evidence="1">The sequence shown here is derived from an EMBL/GenBank/DDBJ whole genome shotgun (WGS) entry which is preliminary data.</text>
</comment>
<gene>
    <name evidence="1" type="ORF">FRUB_01187</name>
</gene>
<proteinExistence type="predicted"/>